<dbReference type="EMBL" id="JADGMS010000011">
    <property type="protein sequence ID" value="KAF9672642.1"/>
    <property type="molecule type" value="Genomic_DNA"/>
</dbReference>
<dbReference type="GO" id="GO:0022857">
    <property type="term" value="F:transmembrane transporter activity"/>
    <property type="evidence" value="ECO:0007669"/>
    <property type="project" value="TreeGrafter"/>
</dbReference>
<dbReference type="OrthoDB" id="1730128at2759"/>
<comment type="similarity">
    <text evidence="1">Belongs to the cation transport ATPase (P-type) (TC 3.A.3) family. Type IB subfamily.</text>
</comment>
<dbReference type="InterPro" id="IPR051014">
    <property type="entry name" value="Cation_Transport_ATPase_IB"/>
</dbReference>
<evidence type="ECO:0000256" key="1">
    <source>
        <dbReference type="ARBA" id="ARBA00006024"/>
    </source>
</evidence>
<accession>A0A835JMU8</accession>
<name>A0A835JMU8_9ROSI</name>
<comment type="caution">
    <text evidence="2">The sequence shown here is derived from an EMBL/GenBank/DDBJ whole genome shotgun (WGS) entry which is preliminary data.</text>
</comment>
<proteinExistence type="inferred from homology"/>
<dbReference type="PANTHER" id="PTHR48085">
    <property type="entry name" value="CADMIUM/ZINC-TRANSPORTING ATPASE HMA2-RELATED"/>
    <property type="match status" value="1"/>
</dbReference>
<organism evidence="2 3">
    <name type="scientific">Salix dunnii</name>
    <dbReference type="NCBI Taxonomy" id="1413687"/>
    <lineage>
        <taxon>Eukaryota</taxon>
        <taxon>Viridiplantae</taxon>
        <taxon>Streptophyta</taxon>
        <taxon>Embryophyta</taxon>
        <taxon>Tracheophyta</taxon>
        <taxon>Spermatophyta</taxon>
        <taxon>Magnoliopsida</taxon>
        <taxon>eudicotyledons</taxon>
        <taxon>Gunneridae</taxon>
        <taxon>Pentapetalae</taxon>
        <taxon>rosids</taxon>
        <taxon>fabids</taxon>
        <taxon>Malpighiales</taxon>
        <taxon>Salicaceae</taxon>
        <taxon>Saliceae</taxon>
        <taxon>Salix</taxon>
    </lineage>
</organism>
<sequence>MRVAIKEAFVYALRASSSMVGACIGVTEITDDHSAGVAEVIKELKSLGTWLLAHTIMLENALKYQELRRCQLELKIQSAPQGVALPRKSRKRRVGLKIQAAPKDVVLPRKLTGHCLRLKVQAALQNVVKKELKIMQNSKVNFSMIVVTALIQAGVAEVIKELKSLGNRSAMLTGDSEIPLDHALEVVHAELLPTLLAIADIGISMRISGSAPAIDTTHKAIRLARQARWKVIENVIMSTKSAILALAFAGHPLVWAAVLADVGTDFQWHAAFTRHTQSFWKMH</sequence>
<keyword evidence="3" id="KW-1185">Reference proteome</keyword>
<dbReference type="PANTHER" id="PTHR48085:SF5">
    <property type="entry name" value="CADMIUM_ZINC-TRANSPORTING ATPASE HMA4-RELATED"/>
    <property type="match status" value="1"/>
</dbReference>
<evidence type="ECO:0000313" key="3">
    <source>
        <dbReference type="Proteomes" id="UP000657918"/>
    </source>
</evidence>
<protein>
    <submittedName>
        <fullName evidence="2">Uncharacterized protein</fullName>
    </submittedName>
</protein>
<gene>
    <name evidence="2" type="ORF">SADUNF_Sadunf11G0064300</name>
</gene>
<evidence type="ECO:0000313" key="2">
    <source>
        <dbReference type="EMBL" id="KAF9672642.1"/>
    </source>
</evidence>
<dbReference type="Proteomes" id="UP000657918">
    <property type="component" value="Chromosome 11"/>
</dbReference>
<dbReference type="GO" id="GO:0016020">
    <property type="term" value="C:membrane"/>
    <property type="evidence" value="ECO:0007669"/>
    <property type="project" value="TreeGrafter"/>
</dbReference>
<dbReference type="AlphaFoldDB" id="A0A835JMU8"/>
<reference evidence="2 3" key="1">
    <citation type="submission" date="2020-10" db="EMBL/GenBank/DDBJ databases">
        <title>Plant Genome Project.</title>
        <authorList>
            <person name="Zhang R.-G."/>
        </authorList>
    </citation>
    <scope>NUCLEOTIDE SEQUENCE [LARGE SCALE GENOMIC DNA]</scope>
    <source>
        <strain evidence="2">FAFU-HL-1</strain>
        <tissue evidence="2">Leaf</tissue>
    </source>
</reference>